<dbReference type="Gene3D" id="3.40.630.170">
    <property type="match status" value="1"/>
</dbReference>
<dbReference type="OrthoDB" id="60315at2759"/>
<dbReference type="Proteomes" id="UP000187209">
    <property type="component" value="Unassembled WGS sequence"/>
</dbReference>
<evidence type="ECO:0000259" key="8">
    <source>
        <dbReference type="Pfam" id="PF01233"/>
    </source>
</evidence>
<name>A0A1R2C6E4_9CILI</name>
<sequence>MDPEDQKDEGTRNNQFFPTSEEVKQAHRFWDTQPVPKMSTLIIKEEKVEQGPIDQIKTVDQVRQIPLALPDSLEWVSVDVFDDEWMNEVYMLLTENYVEDDDSLFRFDYSIPFLRWALTPEGYIKDWHVGVAVKGKKKLVGFITGIPAIVNVYGLPVRMCEINFLCVYKKYRANRLAPVLIKEVTRRVNVTGVWQAVYTAGVVLPTPIAQARYYHRSLDPVKLVEIGFTRFSHNLNKARAQKLYRLPERPLIPGVRPFQEKDVQVVHRLLMDYLQRFSLYIEFTEGDVRHFFTSQDDVIYSYVVENDQGQITDFFSFYSLPSSVLKNPKHKKLRAAYAYYVVPNAHSLLDIFKDMLILAKSHNFDVFNALDIMDNMGVFKDLKFGVGDGNLQYYLYNWRSRPMVPAQVGIVLV</sequence>
<dbReference type="AlphaFoldDB" id="A0A1R2C6E4"/>
<evidence type="ECO:0000256" key="4">
    <source>
        <dbReference type="ARBA" id="ARBA00023315"/>
    </source>
</evidence>
<keyword evidence="12" id="KW-1185">Reference proteome</keyword>
<evidence type="ECO:0000256" key="6">
    <source>
        <dbReference type="RuleBase" id="RU004178"/>
    </source>
</evidence>
<proteinExistence type="inferred from homology"/>
<evidence type="ECO:0000313" key="10">
    <source>
        <dbReference type="EMBL" id="OMJ83707.1"/>
    </source>
</evidence>
<dbReference type="Pfam" id="PF01233">
    <property type="entry name" value="NMT"/>
    <property type="match status" value="1"/>
</dbReference>
<protein>
    <recommendedName>
        <fullName evidence="2 5">Glycylpeptide N-tetradecanoyltransferase</fullName>
        <ecNumber evidence="2 5">2.3.1.97</ecNumber>
    </recommendedName>
</protein>
<evidence type="ECO:0000256" key="5">
    <source>
        <dbReference type="RuleBase" id="RU000586"/>
    </source>
</evidence>
<dbReference type="SUPFAM" id="SSF55729">
    <property type="entry name" value="Acyl-CoA N-acyltransferases (Nat)"/>
    <property type="match status" value="2"/>
</dbReference>
<comment type="function">
    <text evidence="5">Adds a myristoyl group to the N-terminal glycine residue of certain cellular proteins.</text>
</comment>
<evidence type="ECO:0000313" key="12">
    <source>
        <dbReference type="Proteomes" id="UP000187209"/>
    </source>
</evidence>
<feature type="region of interest" description="Disordered" evidence="7">
    <location>
        <begin position="1"/>
        <end position="22"/>
    </location>
</feature>
<dbReference type="EMBL" id="MPUH01000267">
    <property type="protein sequence ID" value="OMJ84495.1"/>
    <property type="molecule type" value="Genomic_DNA"/>
</dbReference>
<dbReference type="GO" id="GO:0004379">
    <property type="term" value="F:glycylpeptide N-tetradecanoyltransferase activity"/>
    <property type="evidence" value="ECO:0007669"/>
    <property type="project" value="UniProtKB-EC"/>
</dbReference>
<feature type="domain" description="Glycylpeptide N-tetradecanoyltransferase N-terminal" evidence="8">
    <location>
        <begin position="52"/>
        <end position="210"/>
    </location>
</feature>
<evidence type="ECO:0000256" key="3">
    <source>
        <dbReference type="ARBA" id="ARBA00022679"/>
    </source>
</evidence>
<feature type="domain" description="Glycylpeptide N-tetradecanoyltransferase C-terminal" evidence="9">
    <location>
        <begin position="225"/>
        <end position="403"/>
    </location>
</feature>
<dbReference type="InterPro" id="IPR022676">
    <property type="entry name" value="NMT_N"/>
</dbReference>
<gene>
    <name evidence="11" type="ORF">SteCoe_14382</name>
    <name evidence="10" type="ORF">SteCoe_15314</name>
</gene>
<reference evidence="11 12" key="1">
    <citation type="submission" date="2016-11" db="EMBL/GenBank/DDBJ databases">
        <title>The macronuclear genome of Stentor coeruleus: a giant cell with tiny introns.</title>
        <authorList>
            <person name="Slabodnick M."/>
            <person name="Ruby J.G."/>
            <person name="Reiff S.B."/>
            <person name="Swart E.C."/>
            <person name="Gosai S."/>
            <person name="Prabakaran S."/>
            <person name="Witkowska E."/>
            <person name="Larue G.E."/>
            <person name="Fisher S."/>
            <person name="Freeman R.M."/>
            <person name="Gunawardena J."/>
            <person name="Chu W."/>
            <person name="Stover N.A."/>
            <person name="Gregory B.D."/>
            <person name="Nowacki M."/>
            <person name="Derisi J."/>
            <person name="Roy S.W."/>
            <person name="Marshall W.F."/>
            <person name="Sood P."/>
        </authorList>
    </citation>
    <scope>NUCLEOTIDE SEQUENCE [LARGE SCALE GENOMIC DNA]</scope>
    <source>
        <strain evidence="11">WM001</strain>
    </source>
</reference>
<accession>A0A1R2C6E4</accession>
<comment type="similarity">
    <text evidence="1 6">Belongs to the NMT family.</text>
</comment>
<dbReference type="InterPro" id="IPR022678">
    <property type="entry name" value="NMT_CS"/>
</dbReference>
<dbReference type="InterPro" id="IPR000903">
    <property type="entry name" value="NMT"/>
</dbReference>
<evidence type="ECO:0000256" key="7">
    <source>
        <dbReference type="SAM" id="MobiDB-lite"/>
    </source>
</evidence>
<evidence type="ECO:0000256" key="1">
    <source>
        <dbReference type="ARBA" id="ARBA00009469"/>
    </source>
</evidence>
<dbReference type="Pfam" id="PF02799">
    <property type="entry name" value="NMT_C"/>
    <property type="match status" value="1"/>
</dbReference>
<keyword evidence="3 5" id="KW-0808">Transferase</keyword>
<evidence type="ECO:0000313" key="11">
    <source>
        <dbReference type="EMBL" id="OMJ84495.1"/>
    </source>
</evidence>
<keyword evidence="4 5" id="KW-0012">Acyltransferase</keyword>
<organism evidence="11 12">
    <name type="scientific">Stentor coeruleus</name>
    <dbReference type="NCBI Taxonomy" id="5963"/>
    <lineage>
        <taxon>Eukaryota</taxon>
        <taxon>Sar</taxon>
        <taxon>Alveolata</taxon>
        <taxon>Ciliophora</taxon>
        <taxon>Postciliodesmatophora</taxon>
        <taxon>Heterotrichea</taxon>
        <taxon>Heterotrichida</taxon>
        <taxon>Stentoridae</taxon>
        <taxon>Stentor</taxon>
    </lineage>
</organism>
<evidence type="ECO:0000256" key="2">
    <source>
        <dbReference type="ARBA" id="ARBA00012923"/>
    </source>
</evidence>
<dbReference type="EMBL" id="MPUH01000294">
    <property type="protein sequence ID" value="OMJ83707.1"/>
    <property type="molecule type" value="Genomic_DNA"/>
</dbReference>
<dbReference type="EC" id="2.3.1.97" evidence="2 5"/>
<dbReference type="GO" id="GO:0005737">
    <property type="term" value="C:cytoplasm"/>
    <property type="evidence" value="ECO:0007669"/>
    <property type="project" value="TreeGrafter"/>
</dbReference>
<dbReference type="PANTHER" id="PTHR11377">
    <property type="entry name" value="N-MYRISTOYL TRANSFERASE"/>
    <property type="match status" value="1"/>
</dbReference>
<comment type="caution">
    <text evidence="11">The sequence shown here is derived from an EMBL/GenBank/DDBJ whole genome shotgun (WGS) entry which is preliminary data.</text>
</comment>
<dbReference type="InterPro" id="IPR016181">
    <property type="entry name" value="Acyl_CoA_acyltransferase"/>
</dbReference>
<dbReference type="InterPro" id="IPR022677">
    <property type="entry name" value="NMT_C"/>
</dbReference>
<dbReference type="PIRSF" id="PIRSF015892">
    <property type="entry name" value="N-myristl_transf"/>
    <property type="match status" value="1"/>
</dbReference>
<dbReference type="PANTHER" id="PTHR11377:SF5">
    <property type="entry name" value="GLYCYLPEPTIDE N-TETRADECANOYLTRANSFERASE"/>
    <property type="match status" value="1"/>
</dbReference>
<dbReference type="FunFam" id="3.40.630.170:FF:000003">
    <property type="entry name" value="Glycylpeptide N-tetradecanoyltransferase"/>
    <property type="match status" value="1"/>
</dbReference>
<dbReference type="PROSITE" id="PS00976">
    <property type="entry name" value="NMT_2"/>
    <property type="match status" value="1"/>
</dbReference>
<comment type="catalytic activity">
    <reaction evidence="5">
        <text>N-terminal glycyl-[protein] + tetradecanoyl-CoA = N-tetradecanoylglycyl-[protein] + CoA + H(+)</text>
        <dbReference type="Rhea" id="RHEA:15521"/>
        <dbReference type="Rhea" id="RHEA-COMP:12666"/>
        <dbReference type="Rhea" id="RHEA-COMP:12667"/>
        <dbReference type="ChEBI" id="CHEBI:15378"/>
        <dbReference type="ChEBI" id="CHEBI:57287"/>
        <dbReference type="ChEBI" id="CHEBI:57385"/>
        <dbReference type="ChEBI" id="CHEBI:64723"/>
        <dbReference type="ChEBI" id="CHEBI:133050"/>
        <dbReference type="EC" id="2.3.1.97"/>
    </reaction>
</comment>
<evidence type="ECO:0000259" key="9">
    <source>
        <dbReference type="Pfam" id="PF02799"/>
    </source>
</evidence>